<proteinExistence type="inferred from homology"/>
<keyword evidence="3 8" id="KW-1134">Transmembrane beta strand</keyword>
<dbReference type="RefSeq" id="WP_021931380.1">
    <property type="nucleotide sequence ID" value="NZ_AP023322.1"/>
</dbReference>
<evidence type="ECO:0000256" key="9">
    <source>
        <dbReference type="RuleBase" id="RU003357"/>
    </source>
</evidence>
<keyword evidence="13" id="KW-1185">Reference proteome</keyword>
<keyword evidence="7 8" id="KW-0998">Cell outer membrane</keyword>
<dbReference type="SUPFAM" id="SSF49464">
    <property type="entry name" value="Carboxypeptidase regulatory domain-like"/>
    <property type="match status" value="1"/>
</dbReference>
<evidence type="ECO:0000256" key="4">
    <source>
        <dbReference type="ARBA" id="ARBA00022692"/>
    </source>
</evidence>
<dbReference type="InterPro" id="IPR012910">
    <property type="entry name" value="Plug_dom"/>
</dbReference>
<keyword evidence="4 8" id="KW-0812">Transmembrane</keyword>
<dbReference type="FunFam" id="2.170.130.10:FF:000008">
    <property type="entry name" value="SusC/RagA family TonB-linked outer membrane protein"/>
    <property type="match status" value="1"/>
</dbReference>
<keyword evidence="2 8" id="KW-0813">Transport</keyword>
<accession>A0A7G1HW23</accession>
<dbReference type="EMBL" id="AP023322">
    <property type="protein sequence ID" value="BCI63002.1"/>
    <property type="molecule type" value="Genomic_DNA"/>
</dbReference>
<feature type="domain" description="TonB-dependent receptor plug" evidence="11">
    <location>
        <begin position="126"/>
        <end position="233"/>
    </location>
</feature>
<evidence type="ECO:0000256" key="6">
    <source>
        <dbReference type="ARBA" id="ARBA00023136"/>
    </source>
</evidence>
<evidence type="ECO:0000256" key="5">
    <source>
        <dbReference type="ARBA" id="ARBA00023077"/>
    </source>
</evidence>
<organism evidence="12 13">
    <name type="scientific">Coprobacter secundus subsp. similis</name>
    <dbReference type="NCBI Taxonomy" id="2751153"/>
    <lineage>
        <taxon>Bacteria</taxon>
        <taxon>Pseudomonadati</taxon>
        <taxon>Bacteroidota</taxon>
        <taxon>Bacteroidia</taxon>
        <taxon>Bacteroidales</taxon>
        <taxon>Barnesiellaceae</taxon>
        <taxon>Coprobacter</taxon>
    </lineage>
</organism>
<dbReference type="NCBIfam" id="TIGR04057">
    <property type="entry name" value="SusC_RagA_signa"/>
    <property type="match status" value="1"/>
</dbReference>
<dbReference type="Pfam" id="PF00593">
    <property type="entry name" value="TonB_dep_Rec_b-barrel"/>
    <property type="match status" value="1"/>
</dbReference>
<feature type="domain" description="TonB-dependent receptor-like beta-barrel" evidence="10">
    <location>
        <begin position="387"/>
        <end position="840"/>
    </location>
</feature>
<dbReference type="InterPro" id="IPR023996">
    <property type="entry name" value="TonB-dep_OMP_SusC/RagA"/>
</dbReference>
<dbReference type="Gene3D" id="2.60.40.1120">
    <property type="entry name" value="Carboxypeptidase-like, regulatory domain"/>
    <property type="match status" value="1"/>
</dbReference>
<evidence type="ECO:0000259" key="11">
    <source>
        <dbReference type="Pfam" id="PF07715"/>
    </source>
</evidence>
<evidence type="ECO:0000259" key="10">
    <source>
        <dbReference type="Pfam" id="PF00593"/>
    </source>
</evidence>
<dbReference type="InterPro" id="IPR023997">
    <property type="entry name" value="TonB-dep_OMP_SusC/RagA_CS"/>
</dbReference>
<gene>
    <name evidence="12" type="ORF">Cop2CBH44_13550</name>
</gene>
<dbReference type="GO" id="GO:0009279">
    <property type="term" value="C:cell outer membrane"/>
    <property type="evidence" value="ECO:0007669"/>
    <property type="project" value="UniProtKB-SubCell"/>
</dbReference>
<dbReference type="KEGG" id="copr:Cop2CBH44_13550"/>
<protein>
    <submittedName>
        <fullName evidence="12">SusC/RagA family TonB-linked outer membrane protein</fullName>
    </submittedName>
</protein>
<dbReference type="SUPFAM" id="SSF56935">
    <property type="entry name" value="Porins"/>
    <property type="match status" value="1"/>
</dbReference>
<dbReference type="InterPro" id="IPR008969">
    <property type="entry name" value="CarboxyPept-like_regulatory"/>
</dbReference>
<keyword evidence="5 9" id="KW-0798">TonB box</keyword>
<evidence type="ECO:0000313" key="13">
    <source>
        <dbReference type="Proteomes" id="UP000594042"/>
    </source>
</evidence>
<comment type="similarity">
    <text evidence="8 9">Belongs to the TonB-dependent receptor family.</text>
</comment>
<name>A0A7G1HW23_9BACT</name>
<dbReference type="Gene3D" id="2.170.130.10">
    <property type="entry name" value="TonB-dependent receptor, plug domain"/>
    <property type="match status" value="1"/>
</dbReference>
<dbReference type="InterPro" id="IPR037066">
    <property type="entry name" value="Plug_dom_sf"/>
</dbReference>
<dbReference type="AlphaFoldDB" id="A0A7G1HW23"/>
<dbReference type="InterPro" id="IPR039426">
    <property type="entry name" value="TonB-dep_rcpt-like"/>
</dbReference>
<evidence type="ECO:0000313" key="12">
    <source>
        <dbReference type="EMBL" id="BCI63002.1"/>
    </source>
</evidence>
<keyword evidence="6 8" id="KW-0472">Membrane</keyword>
<comment type="subcellular location">
    <subcellularLocation>
        <location evidence="1 8">Cell outer membrane</location>
        <topology evidence="1 8">Multi-pass membrane protein</topology>
    </subcellularLocation>
</comment>
<dbReference type="Pfam" id="PF07715">
    <property type="entry name" value="Plug"/>
    <property type="match status" value="1"/>
</dbReference>
<dbReference type="NCBIfam" id="TIGR04056">
    <property type="entry name" value="OMP_RagA_SusC"/>
    <property type="match status" value="1"/>
</dbReference>
<dbReference type="Gene3D" id="2.40.170.20">
    <property type="entry name" value="TonB-dependent receptor, beta-barrel domain"/>
    <property type="match status" value="1"/>
</dbReference>
<evidence type="ECO:0000256" key="1">
    <source>
        <dbReference type="ARBA" id="ARBA00004571"/>
    </source>
</evidence>
<evidence type="ECO:0000256" key="7">
    <source>
        <dbReference type="ARBA" id="ARBA00023237"/>
    </source>
</evidence>
<reference evidence="13" key="1">
    <citation type="submission" date="2020-07" db="EMBL/GenBank/DDBJ databases">
        <title>Complete genome sequencing of Coprobacter sp. strain 2CBH44.</title>
        <authorList>
            <person name="Sakamoto M."/>
            <person name="Murakami T."/>
            <person name="Mori H."/>
        </authorList>
    </citation>
    <scope>NUCLEOTIDE SEQUENCE [LARGE SCALE GENOMIC DNA]</scope>
    <source>
        <strain evidence="13">2CBH44</strain>
    </source>
</reference>
<dbReference type="InterPro" id="IPR036942">
    <property type="entry name" value="Beta-barrel_TonB_sf"/>
</dbReference>
<evidence type="ECO:0000256" key="8">
    <source>
        <dbReference type="PROSITE-ProRule" id="PRU01360"/>
    </source>
</evidence>
<evidence type="ECO:0000256" key="3">
    <source>
        <dbReference type="ARBA" id="ARBA00022452"/>
    </source>
</evidence>
<dbReference type="InterPro" id="IPR000531">
    <property type="entry name" value="Beta-barrel_TonB"/>
</dbReference>
<sequence>MKKTRSRLIYILNRSLFISMLLLFAPNILSQITIKGSVVDITDEPLVGVNIMVKDTKIGAITDIDGKFSILVPNTVKNPILLFSYLGFNKKEVLVKKSETLKITLNEEAQSLDEVVVVGYGTVVRRDLTGSVDKVDIKEMQKAAVPTFDESLAGRVAGVNVVASDGTPGVDASIIIRGANSITQSNSPLYVIDGFPVESSLSSVVDPSDIESMEILKDASATAIYGARGANGVILITTKSGTASKPTLTYNGYFGVQNVAKTMDLMDGYEFVKMQGEVFGPETMEKYYFFDGRTLDDYRGTGTDFQEQLFRQAITQKHGISLMSGSGNTKYSASFSYTDQRGVVINSGFKRYQGRVSVDQDVRKWLKIGVKASYSQTKYYGPWLSEGSGTYSLLQNTWAYRPVTGSSNFDLENDLFDPILNTQDNYRINPIVAMNNEIDNRNYTYFMTNGYVDISLPYDLKFRSTIGYSKDNSRNDTFNNSKTRSGNPVTTTLGVNGGMAYDEKMSWVSENTLTYKKKIRKHSVEGLGGFSVQKGDRVYTYVRMQQVPYEQLGMSGLDQGEFYSMETYRNDWVLASGYARFNYNYDWKYYLTATMRADGSSKFSDSNKWGYFPSASVMWRFNKEKFMKGLKFINDAKLRVSWGLTGNNRVSEYASLPQITADKPNKYYFGNTPILGTAKTVMGNPDLKWETTMQSNIGLDLKLFNNRINFTGDLYLKRTRDLLLNAQLPGSFGYATSYKNIGEVENRGLELTLNTLNVKTKDFSWETNFNIAFNKNKVLALTENQETIVSSVWWEYNWQSQPAYIARIGEPLGQMYGFVYEGTYKYDDFTRTGDTYYLKDNIAYPGARKNVQPGDMKYRDINDDGVIDDNDRTIIGRGTPIHTGGFTNVFRYKDFDLSIFFQWSYGNDIINANKYMFERYYMPNSNMFASYINRWTPENPNSDIPRINEGSGGYYSTYGIEDGSYLRLKTVTLGYNMPKKIANKLYLQNVRIFVSGQNLWTWTKYTGMDPEVSTRNNVLTPGFDFSAYPRARTFSIGLNMSLK</sequence>
<dbReference type="Proteomes" id="UP000594042">
    <property type="component" value="Chromosome"/>
</dbReference>
<dbReference type="PROSITE" id="PS52016">
    <property type="entry name" value="TONB_DEPENDENT_REC_3"/>
    <property type="match status" value="1"/>
</dbReference>
<dbReference type="Pfam" id="PF13715">
    <property type="entry name" value="CarbopepD_reg_2"/>
    <property type="match status" value="1"/>
</dbReference>
<evidence type="ECO:0000256" key="2">
    <source>
        <dbReference type="ARBA" id="ARBA00022448"/>
    </source>
</evidence>